<name>A0ABM4VCN2_COFAR</name>
<gene>
    <name evidence="3" type="primary">LOC140012852</name>
</gene>
<dbReference type="Gene3D" id="3.60.10.10">
    <property type="entry name" value="Endonuclease/exonuclease/phosphatase"/>
    <property type="match status" value="1"/>
</dbReference>
<dbReference type="InterPro" id="IPR036691">
    <property type="entry name" value="Endo/exonu/phosph_ase_sf"/>
</dbReference>
<evidence type="ECO:0000313" key="3">
    <source>
        <dbReference type="RefSeq" id="XP_071917294.1"/>
    </source>
</evidence>
<sequence length="701" mass="80973">MRALVWNCRGVGSPLTVPQLKEAVLLHFPSLVFLSETKNKKSVLNSVKQKIKFDNLFVVDPVGLAGGLAVLWKEEVKVKQVLFTTFTIELLIVDSDTSLEWWCVCIYASPDASIRKAQWEVINRRRQIWGEAWVVMGDMNDIVSQGEKWGGRDRADNSFNTFRAFINNNELVDIGYEGKPWTWCNRWDNEGEIRECLDRVLGSGSWCNHYRNASCRHLETEASDHCMLLVDTKPATGRRWKKRFVFNKNWIQHKEVGSLVKSVWNTKCIGSRCFRFQFKIKQCRVELLRWHKQKGRNSGRVISQTKKEIKELKESNVSGKGVKLVALKRRLAEAYKEEEVYWSQKARQKWLVEGDKNTNYFHACVAGRRKRNKIGLIRRRDGVWCKDEEETGAEIIQYFKEIFAAESPQGVDAILSEVPQSITNQMNKQLILPVTEQEVHRAVFSMHPNKSPGPDVFNFVKDRVISRISGWKEKLLSLAGKEVLLKSVVMALPAYVMSCCKLTKELCRGMEREMAKFWWGGKGEERKLHWLGWGKLSDVKQNGGLGFRNLENFNVALLAKQLWRVLTRPNLLVSKVLKAKYFRGTSIWKLKRKNTDSWCWRSLLSARDLLEEEMRIRVGDGKTIDIWKDRWVPGLTGGKVSSEQDTTLGLCTVSELIKNGRWNEELLGRVFDKEDRENILQIPLSLQDSKDRLFWAHSASG</sequence>
<proteinExistence type="predicted"/>
<organism evidence="2 3">
    <name type="scientific">Coffea arabica</name>
    <name type="common">Arabian coffee</name>
    <dbReference type="NCBI Taxonomy" id="13443"/>
    <lineage>
        <taxon>Eukaryota</taxon>
        <taxon>Viridiplantae</taxon>
        <taxon>Streptophyta</taxon>
        <taxon>Embryophyta</taxon>
        <taxon>Tracheophyta</taxon>
        <taxon>Spermatophyta</taxon>
        <taxon>Magnoliopsida</taxon>
        <taxon>eudicotyledons</taxon>
        <taxon>Gunneridae</taxon>
        <taxon>Pentapetalae</taxon>
        <taxon>asterids</taxon>
        <taxon>lamiids</taxon>
        <taxon>Gentianales</taxon>
        <taxon>Rubiaceae</taxon>
        <taxon>Ixoroideae</taxon>
        <taxon>Gardenieae complex</taxon>
        <taxon>Bertiereae - Coffeeae clade</taxon>
        <taxon>Coffeeae</taxon>
        <taxon>Coffea</taxon>
    </lineage>
</organism>
<evidence type="ECO:0000313" key="2">
    <source>
        <dbReference type="Proteomes" id="UP001652660"/>
    </source>
</evidence>
<keyword evidence="2" id="KW-1185">Reference proteome</keyword>
<dbReference type="SUPFAM" id="SSF56219">
    <property type="entry name" value="DNase I-like"/>
    <property type="match status" value="1"/>
</dbReference>
<dbReference type="GeneID" id="140012852"/>
<dbReference type="PANTHER" id="PTHR33116:SF86">
    <property type="entry name" value="REVERSE TRANSCRIPTASE DOMAIN-CONTAINING PROTEIN"/>
    <property type="match status" value="1"/>
</dbReference>
<dbReference type="InterPro" id="IPR005135">
    <property type="entry name" value="Endo/exonuclease/phosphatase"/>
</dbReference>
<accession>A0ABM4VCN2</accession>
<protein>
    <recommendedName>
        <fullName evidence="1">Endonuclease/exonuclease/phosphatase domain-containing protein</fullName>
    </recommendedName>
</protein>
<evidence type="ECO:0000259" key="1">
    <source>
        <dbReference type="Pfam" id="PF03372"/>
    </source>
</evidence>
<feature type="domain" description="Endonuclease/exonuclease/phosphatase" evidence="1">
    <location>
        <begin position="5"/>
        <end position="225"/>
    </location>
</feature>
<dbReference type="PANTHER" id="PTHR33116">
    <property type="entry name" value="REVERSE TRANSCRIPTASE ZINC-BINDING DOMAIN-CONTAINING PROTEIN-RELATED-RELATED"/>
    <property type="match status" value="1"/>
</dbReference>
<dbReference type="RefSeq" id="XP_071917294.1">
    <property type="nucleotide sequence ID" value="XM_072061193.1"/>
</dbReference>
<reference evidence="3" key="1">
    <citation type="submission" date="2025-08" db="UniProtKB">
        <authorList>
            <consortium name="RefSeq"/>
        </authorList>
    </citation>
    <scope>IDENTIFICATION</scope>
    <source>
        <tissue evidence="3">Leaves</tissue>
    </source>
</reference>
<dbReference type="Pfam" id="PF03372">
    <property type="entry name" value="Exo_endo_phos"/>
    <property type="match status" value="1"/>
</dbReference>
<dbReference type="Proteomes" id="UP001652660">
    <property type="component" value="Chromosome 8e"/>
</dbReference>